<organism evidence="2 3">
    <name type="scientific">Peiella sedimenti</name>
    <dbReference type="NCBI Taxonomy" id="3061083"/>
    <lineage>
        <taxon>Bacteria</taxon>
        <taxon>Pseudomonadati</taxon>
        <taxon>Pseudomonadota</taxon>
        <taxon>Alphaproteobacteria</taxon>
        <taxon>Caulobacterales</taxon>
        <taxon>Caulobacteraceae</taxon>
        <taxon>Peiella</taxon>
    </lineage>
</organism>
<proteinExistence type="predicted"/>
<feature type="region of interest" description="Disordered" evidence="1">
    <location>
        <begin position="62"/>
        <end position="87"/>
    </location>
</feature>
<evidence type="ECO:0000313" key="2">
    <source>
        <dbReference type="EMBL" id="MDO1558405.1"/>
    </source>
</evidence>
<comment type="caution">
    <text evidence="2">The sequence shown here is derived from an EMBL/GenBank/DDBJ whole genome shotgun (WGS) entry which is preliminary data.</text>
</comment>
<protein>
    <recommendedName>
        <fullName evidence="4">Sigma-70 family RNA polymerase sigma factor</fullName>
    </recommendedName>
</protein>
<evidence type="ECO:0000256" key="1">
    <source>
        <dbReference type="SAM" id="MobiDB-lite"/>
    </source>
</evidence>
<evidence type="ECO:0008006" key="4">
    <source>
        <dbReference type="Google" id="ProtNLM"/>
    </source>
</evidence>
<accession>A0ABT8SIK0</accession>
<gene>
    <name evidence="2" type="ORF">Q0812_03065</name>
</gene>
<dbReference type="Proteomes" id="UP001169063">
    <property type="component" value="Unassembled WGS sequence"/>
</dbReference>
<reference evidence="2" key="1">
    <citation type="submission" date="2023-07" db="EMBL/GenBank/DDBJ databases">
        <title>Brevundimonas soil sp. nov., isolated from the soil of chemical plant.</title>
        <authorList>
            <person name="Wu N."/>
        </authorList>
    </citation>
    <scope>NUCLEOTIDE SEQUENCE</scope>
    <source>
        <strain evidence="2">XZ-24</strain>
    </source>
</reference>
<sequence>MTPQAYDALKRTARRVARADEADDLVQTALEIALARGRDPADAANLSWLKGVVRVQARATGRAAGRRRAGEAEAAALTPEQAQPGPDLAKPAPLLEGLPPALRRTAVLALSGFTRDELRHVLGISDAALRRRLSDLRLRLDGESPPEPEPSDLQLGRLRQALLKPVKHQGGLGAHDPDGHLFAVVLTNQRRRTTRDAANRGDTA</sequence>
<evidence type="ECO:0000313" key="3">
    <source>
        <dbReference type="Proteomes" id="UP001169063"/>
    </source>
</evidence>
<dbReference type="RefSeq" id="WP_302108818.1">
    <property type="nucleotide sequence ID" value="NZ_JAUKTR010000001.1"/>
</dbReference>
<keyword evidence="3" id="KW-1185">Reference proteome</keyword>
<name>A0ABT8SIK0_9CAUL</name>
<dbReference type="Gene3D" id="1.20.140.160">
    <property type="match status" value="1"/>
</dbReference>
<dbReference type="EMBL" id="JAUKTR010000001">
    <property type="protein sequence ID" value="MDO1558405.1"/>
    <property type="molecule type" value="Genomic_DNA"/>
</dbReference>